<dbReference type="Proteomes" id="UP000503462">
    <property type="component" value="Chromosome 1"/>
</dbReference>
<organism evidence="1 2">
    <name type="scientific">Peltaster fructicola</name>
    <dbReference type="NCBI Taxonomy" id="286661"/>
    <lineage>
        <taxon>Eukaryota</taxon>
        <taxon>Fungi</taxon>
        <taxon>Dikarya</taxon>
        <taxon>Ascomycota</taxon>
        <taxon>Pezizomycotina</taxon>
        <taxon>Dothideomycetes</taxon>
        <taxon>Dothideomycetes incertae sedis</taxon>
        <taxon>Peltaster</taxon>
    </lineage>
</organism>
<evidence type="ECO:0000313" key="2">
    <source>
        <dbReference type="Proteomes" id="UP000503462"/>
    </source>
</evidence>
<dbReference type="AlphaFoldDB" id="A0A6H0XNP8"/>
<keyword evidence="2" id="KW-1185">Reference proteome</keyword>
<accession>A0A6H0XNP8</accession>
<evidence type="ECO:0000313" key="1">
    <source>
        <dbReference type="EMBL" id="QIW96381.1"/>
    </source>
</evidence>
<protein>
    <submittedName>
        <fullName evidence="1">Uncharacterized protein</fullName>
    </submittedName>
</protein>
<dbReference type="OrthoDB" id="538223at2759"/>
<proteinExistence type="predicted"/>
<dbReference type="EMBL" id="CP051139">
    <property type="protein sequence ID" value="QIW96381.1"/>
    <property type="molecule type" value="Genomic_DNA"/>
</dbReference>
<name>A0A6H0XNP8_9PEZI</name>
<reference evidence="1 2" key="1">
    <citation type="journal article" date="2016" name="Sci. Rep.">
        <title>Peltaster fructicola genome reveals evolution from an invasive phytopathogen to an ectophytic parasite.</title>
        <authorList>
            <person name="Xu C."/>
            <person name="Chen H."/>
            <person name="Gleason M.L."/>
            <person name="Xu J.R."/>
            <person name="Liu H."/>
            <person name="Zhang R."/>
            <person name="Sun G."/>
        </authorList>
    </citation>
    <scope>NUCLEOTIDE SEQUENCE [LARGE SCALE GENOMIC DNA]</scope>
    <source>
        <strain evidence="1 2">LNHT1506</strain>
    </source>
</reference>
<sequence length="159" mass="17968">MAQLPDAAPDGMFFDVRGTEFLPIAVFTFVDLPEAQLEKLVVQLEGDQGPDEDNDDLPHLLQLASQDTRKQNSLSATLKHHIDYCKQKKGSPEYYPYAFVAIHSKDYDNEGVYVVYMDFDKPHAITAFRTSVDNAADACQTIRDDEDGIEQVVEYYALK</sequence>
<gene>
    <name evidence="1" type="ORF">AMS68_001899</name>
</gene>